<dbReference type="KEGG" id="mbr:MONBRDRAFT_5084"/>
<comment type="similarity">
    <text evidence="1">Belongs to the PRORSD1 family.</text>
</comment>
<name>A9UPV8_MONBE</name>
<dbReference type="InterPro" id="IPR036754">
    <property type="entry name" value="YbaK/aa-tRNA-synt-asso_dom_sf"/>
</dbReference>
<accession>A9UPV8</accession>
<evidence type="ECO:0000313" key="4">
    <source>
        <dbReference type="Proteomes" id="UP000001357"/>
    </source>
</evidence>
<dbReference type="RefSeq" id="XP_001742249.1">
    <property type="nucleotide sequence ID" value="XM_001742197.1"/>
</dbReference>
<dbReference type="SUPFAM" id="SSF55826">
    <property type="entry name" value="YbaK/ProRS associated domain"/>
    <property type="match status" value="1"/>
</dbReference>
<evidence type="ECO:0000256" key="1">
    <source>
        <dbReference type="ARBA" id="ARBA00010201"/>
    </source>
</evidence>
<dbReference type="GO" id="GO:0002161">
    <property type="term" value="F:aminoacyl-tRNA deacylase activity"/>
    <property type="evidence" value="ECO:0007669"/>
    <property type="project" value="InterPro"/>
</dbReference>
<evidence type="ECO:0000259" key="2">
    <source>
        <dbReference type="Pfam" id="PF04073"/>
    </source>
</evidence>
<dbReference type="AlphaFoldDB" id="A9UPV8"/>
<dbReference type="PANTHER" id="PTHR31423">
    <property type="entry name" value="YBAK DOMAIN-CONTAINING PROTEIN"/>
    <property type="match status" value="1"/>
</dbReference>
<dbReference type="InterPro" id="IPR007214">
    <property type="entry name" value="YbaK/aa-tRNA-synth-assoc-dom"/>
</dbReference>
<protein>
    <recommendedName>
        <fullName evidence="2">YbaK/aminoacyl-tRNA synthetase-associated domain-containing protein</fullName>
    </recommendedName>
</protein>
<evidence type="ECO:0000313" key="3">
    <source>
        <dbReference type="EMBL" id="EDQ92487.1"/>
    </source>
</evidence>
<dbReference type="GeneID" id="5887353"/>
<proteinExistence type="inferred from homology"/>
<dbReference type="Pfam" id="PF04073">
    <property type="entry name" value="tRNA_edit"/>
    <property type="match status" value="1"/>
</dbReference>
<dbReference type="PANTHER" id="PTHR31423:SF3">
    <property type="entry name" value="PROLYL-TRNA SYNTHETASE ASSOCIATED DOMAIN-CONTAINING PROTEIN 1-RELATED"/>
    <property type="match status" value="1"/>
</dbReference>
<dbReference type="InParanoid" id="A9UPV8"/>
<dbReference type="Gene3D" id="3.90.960.10">
    <property type="entry name" value="YbaK/aminoacyl-tRNA synthetase-associated domain"/>
    <property type="match status" value="1"/>
</dbReference>
<keyword evidence="4" id="KW-1185">Reference proteome</keyword>
<feature type="domain" description="YbaK/aminoacyl-tRNA synthetase-associated" evidence="2">
    <location>
        <begin position="74"/>
        <end position="173"/>
    </location>
</feature>
<dbReference type="InterPro" id="IPR040285">
    <property type="entry name" value="ProX/PRXD1"/>
</dbReference>
<dbReference type="STRING" id="81824.A9UPV8"/>
<gene>
    <name evidence="3" type="ORF">MONBRDRAFT_5084</name>
</gene>
<dbReference type="EMBL" id="CH991543">
    <property type="protein sequence ID" value="EDQ92487.1"/>
    <property type="molecule type" value="Genomic_DNA"/>
</dbReference>
<reference evidence="3 4" key="1">
    <citation type="journal article" date="2008" name="Nature">
        <title>The genome of the choanoflagellate Monosiga brevicollis and the origin of metazoans.</title>
        <authorList>
            <consortium name="JGI Sequencing"/>
            <person name="King N."/>
            <person name="Westbrook M.J."/>
            <person name="Young S.L."/>
            <person name="Kuo A."/>
            <person name="Abedin M."/>
            <person name="Chapman J."/>
            <person name="Fairclough S."/>
            <person name="Hellsten U."/>
            <person name="Isogai Y."/>
            <person name="Letunic I."/>
            <person name="Marr M."/>
            <person name="Pincus D."/>
            <person name="Putnam N."/>
            <person name="Rokas A."/>
            <person name="Wright K.J."/>
            <person name="Zuzow R."/>
            <person name="Dirks W."/>
            <person name="Good M."/>
            <person name="Goodstein D."/>
            <person name="Lemons D."/>
            <person name="Li W."/>
            <person name="Lyons J.B."/>
            <person name="Morris A."/>
            <person name="Nichols S."/>
            <person name="Richter D.J."/>
            <person name="Salamov A."/>
            <person name="Bork P."/>
            <person name="Lim W.A."/>
            <person name="Manning G."/>
            <person name="Miller W.T."/>
            <person name="McGinnis W."/>
            <person name="Shapiro H."/>
            <person name="Tjian R."/>
            <person name="Grigoriev I.V."/>
            <person name="Rokhsar D."/>
        </authorList>
    </citation>
    <scope>NUCLEOTIDE SEQUENCE [LARGE SCALE GENOMIC DNA]</scope>
    <source>
        <strain evidence="4">MX1 / ATCC 50154</strain>
    </source>
</reference>
<organism evidence="3 4">
    <name type="scientific">Monosiga brevicollis</name>
    <name type="common">Choanoflagellate</name>
    <dbReference type="NCBI Taxonomy" id="81824"/>
    <lineage>
        <taxon>Eukaryota</taxon>
        <taxon>Choanoflagellata</taxon>
        <taxon>Craspedida</taxon>
        <taxon>Salpingoecidae</taxon>
        <taxon>Monosiga</taxon>
    </lineage>
</organism>
<dbReference type="Proteomes" id="UP000001357">
    <property type="component" value="Unassembled WGS sequence"/>
</dbReference>
<sequence>MSAFYLTVFGLRSPETEKHQRHALNCLYGASDAAAVDDSSTSDLPPEVQAGADVQRLDQLEIRFRHFAHPPEKKKDVFVLIFAAADTNVRLPCVQSHFKLKNMRMAASDVLETQLQLKGGAVTPLGLINDPGHAVHVVLDSVITSSLEQEVLLHPIAGNHHSLVMSVEALLRFIQSCGHPVHVADFAAERLAPL</sequence>